<reference evidence="2 3" key="1">
    <citation type="submission" date="2017-01" db="EMBL/GenBank/DDBJ databases">
        <title>Trade-off between light-utilization and light-protection in marine flavobacteria.</title>
        <authorList>
            <person name="Kumagai Y."/>
            <person name="Yoshizawa S."/>
            <person name="Kogure K."/>
            <person name="Iwasaki W."/>
        </authorList>
    </citation>
    <scope>NUCLEOTIDE SEQUENCE [LARGE SCALE GENOMIC DNA]</scope>
    <source>
        <strain evidence="2 3">KCTC 32109</strain>
    </source>
</reference>
<gene>
    <name evidence="2" type="ORF">BST92_01150</name>
</gene>
<comment type="caution">
    <text evidence="2">The sequence shown here is derived from an EMBL/GenBank/DDBJ whole genome shotgun (WGS) entry which is preliminary data.</text>
</comment>
<accession>A0A2S7U6J1</accession>
<proteinExistence type="predicted"/>
<evidence type="ECO:0000313" key="2">
    <source>
        <dbReference type="EMBL" id="PQJ30626.1"/>
    </source>
</evidence>
<keyword evidence="3" id="KW-1185">Reference proteome</keyword>
<protein>
    <recommendedName>
        <fullName evidence="4">Lipoprotein</fullName>
    </recommendedName>
</protein>
<keyword evidence="1" id="KW-0812">Transmembrane</keyword>
<name>A0A2S7U6J1_9FLAO</name>
<keyword evidence="1" id="KW-1133">Transmembrane helix</keyword>
<dbReference type="AlphaFoldDB" id="A0A2S7U6J1"/>
<dbReference type="PROSITE" id="PS51257">
    <property type="entry name" value="PROKAR_LIPOPROTEIN"/>
    <property type="match status" value="1"/>
</dbReference>
<evidence type="ECO:0000256" key="1">
    <source>
        <dbReference type="SAM" id="Phobius"/>
    </source>
</evidence>
<feature type="transmembrane region" description="Helical" evidence="1">
    <location>
        <begin position="7"/>
        <end position="24"/>
    </location>
</feature>
<sequence>MKQSKVLRLRFVIIVCSICYIFVACSSQNLLHHIDRFDEKVEIITRYNTDILPTEESAKKMALLIWEIGYKYDLSEFENFTIKSLNEDRVWFVQLSTCNKNEKRARCKTYNVVLNKNTSEVLEIWRGNM</sequence>
<evidence type="ECO:0008006" key="4">
    <source>
        <dbReference type="Google" id="ProtNLM"/>
    </source>
</evidence>
<dbReference type="EMBL" id="MTPW01000001">
    <property type="protein sequence ID" value="PQJ30626.1"/>
    <property type="molecule type" value="Genomic_DNA"/>
</dbReference>
<dbReference type="RefSeq" id="WP_105069811.1">
    <property type="nucleotide sequence ID" value="NZ_MTPW01000001.1"/>
</dbReference>
<evidence type="ECO:0000313" key="3">
    <source>
        <dbReference type="Proteomes" id="UP000239747"/>
    </source>
</evidence>
<organism evidence="2 3">
    <name type="scientific">Nonlabens arenilitoris</name>
    <dbReference type="NCBI Taxonomy" id="1217969"/>
    <lineage>
        <taxon>Bacteria</taxon>
        <taxon>Pseudomonadati</taxon>
        <taxon>Bacteroidota</taxon>
        <taxon>Flavobacteriia</taxon>
        <taxon>Flavobacteriales</taxon>
        <taxon>Flavobacteriaceae</taxon>
        <taxon>Nonlabens</taxon>
    </lineage>
</organism>
<dbReference type="Proteomes" id="UP000239747">
    <property type="component" value="Unassembled WGS sequence"/>
</dbReference>
<keyword evidence="1" id="KW-0472">Membrane</keyword>